<dbReference type="AlphaFoldDB" id="A0A4Q9KGZ4"/>
<dbReference type="RefSeq" id="WP_131167311.1">
    <property type="nucleotide sequence ID" value="NZ_SDMQ01000003.1"/>
</dbReference>
<sequence>MRRRRTPSTPRVAPVQLTGLAEAHPDDLDAGVLLESTRLAGLDLPPANLAGAELVEVALDAVTGDDLDLTGARLREVLLSGVRFTSLRAGRGDWQDAQVSGRFGVLDAQGARWRSVMLTGCKVDLLSLRGAEVDDLLLTDCHVGELDLTGARLTRVRLEGTQVGTLEAGELRSEHLDLRGATVERFVDLGSLRGALVTPEQVAWWAPALAEALGLRVVGEP</sequence>
<organism evidence="1 2">
    <name type="scientific">Propioniciclava sinopodophylli</name>
    <dbReference type="NCBI Taxonomy" id="1837344"/>
    <lineage>
        <taxon>Bacteria</taxon>
        <taxon>Bacillati</taxon>
        <taxon>Actinomycetota</taxon>
        <taxon>Actinomycetes</taxon>
        <taxon>Propionibacteriales</taxon>
        <taxon>Propionibacteriaceae</taxon>
        <taxon>Propioniciclava</taxon>
    </lineage>
</organism>
<gene>
    <name evidence="1" type="ORF">ET989_04205</name>
</gene>
<reference evidence="1 2" key="1">
    <citation type="submission" date="2019-01" db="EMBL/GenBank/DDBJ databases">
        <title>Lactibacter flavus gen. nov., sp. nov., a novel bacterium of the family Propionibacteriaceae isolated from raw milk and dairy products.</title>
        <authorList>
            <person name="Huptas C."/>
            <person name="Wenning M."/>
            <person name="Breitenwieser F."/>
            <person name="Doll E."/>
            <person name="Von Neubeck M."/>
            <person name="Busse H.-J."/>
            <person name="Scherer S."/>
        </authorList>
    </citation>
    <scope>NUCLEOTIDE SEQUENCE [LARGE SCALE GENOMIC DNA]</scope>
    <source>
        <strain evidence="1 2">KCTC 33808</strain>
    </source>
</reference>
<comment type="caution">
    <text evidence="1">The sequence shown here is derived from an EMBL/GenBank/DDBJ whole genome shotgun (WGS) entry which is preliminary data.</text>
</comment>
<evidence type="ECO:0000313" key="2">
    <source>
        <dbReference type="Proteomes" id="UP000292373"/>
    </source>
</evidence>
<keyword evidence="2" id="KW-1185">Reference proteome</keyword>
<dbReference type="InterPro" id="IPR001646">
    <property type="entry name" value="5peptide_repeat"/>
</dbReference>
<dbReference type="Pfam" id="PF00805">
    <property type="entry name" value="Pentapeptide"/>
    <property type="match status" value="1"/>
</dbReference>
<accession>A0A4Q9KGZ4</accession>
<name>A0A4Q9KGZ4_9ACTN</name>
<dbReference type="EMBL" id="SDMQ01000003">
    <property type="protein sequence ID" value="TBT86526.1"/>
    <property type="molecule type" value="Genomic_DNA"/>
</dbReference>
<protein>
    <submittedName>
        <fullName evidence="1">Pentapeptide repeat-containing protein</fullName>
    </submittedName>
</protein>
<evidence type="ECO:0000313" key="1">
    <source>
        <dbReference type="EMBL" id="TBT86526.1"/>
    </source>
</evidence>
<dbReference type="Proteomes" id="UP000292373">
    <property type="component" value="Unassembled WGS sequence"/>
</dbReference>
<proteinExistence type="predicted"/>
<dbReference type="OrthoDB" id="2579959at2"/>
<dbReference type="Gene3D" id="2.160.20.80">
    <property type="entry name" value="E3 ubiquitin-protein ligase SopA"/>
    <property type="match status" value="1"/>
</dbReference>
<dbReference type="SUPFAM" id="SSF141571">
    <property type="entry name" value="Pentapeptide repeat-like"/>
    <property type="match status" value="1"/>
</dbReference>